<gene>
    <name evidence="2" type="ORF">SAMN04515672_0172</name>
</gene>
<accession>A0A1G9HAL5</accession>
<dbReference type="Proteomes" id="UP000198882">
    <property type="component" value="Unassembled WGS sequence"/>
</dbReference>
<evidence type="ECO:0000313" key="2">
    <source>
        <dbReference type="EMBL" id="SDL09915.1"/>
    </source>
</evidence>
<dbReference type="InterPro" id="IPR005149">
    <property type="entry name" value="Tscrpt_reg_PadR_N"/>
</dbReference>
<dbReference type="Gene3D" id="1.10.10.10">
    <property type="entry name" value="Winged helix-like DNA-binding domain superfamily/Winged helix DNA-binding domain"/>
    <property type="match status" value="1"/>
</dbReference>
<dbReference type="SUPFAM" id="SSF46785">
    <property type="entry name" value="Winged helix' DNA-binding domain"/>
    <property type="match status" value="1"/>
</dbReference>
<dbReference type="InterPro" id="IPR036390">
    <property type="entry name" value="WH_DNA-bd_sf"/>
</dbReference>
<evidence type="ECO:0000259" key="1">
    <source>
        <dbReference type="Pfam" id="PF03551"/>
    </source>
</evidence>
<proteinExistence type="predicted"/>
<keyword evidence="2" id="KW-0238">DNA-binding</keyword>
<name>A0A1G9HAL5_9EURY</name>
<dbReference type="Pfam" id="PF03551">
    <property type="entry name" value="PadR"/>
    <property type="match status" value="1"/>
</dbReference>
<dbReference type="AlphaFoldDB" id="A0A1G9HAL5"/>
<dbReference type="InterPro" id="IPR036388">
    <property type="entry name" value="WH-like_DNA-bd_sf"/>
</dbReference>
<protein>
    <submittedName>
        <fullName evidence="2">DNA-binding transcriptional regulator, PadR family</fullName>
    </submittedName>
</protein>
<sequence>MANDDKSEPETMGELPEFQRDALFAIAALERPNGLEIKQKLEDYYGTEENHGRLYPNLDALVEGGYVTKAEADGRTNVYTLTDSGWQALDNRRSWEASCVGHSDDQIGLTGDVHDLLLNYQRDGEDMAETLHRLLSIVPHPVDLPSSASAATIERDELVIARARDIDDYLDTFVYESQYDVYKDIEQAMRGDVEVPADD</sequence>
<reference evidence="3" key="1">
    <citation type="submission" date="2016-10" db="EMBL/GenBank/DDBJ databases">
        <authorList>
            <person name="Varghese N."/>
            <person name="Submissions S."/>
        </authorList>
    </citation>
    <scope>NUCLEOTIDE SEQUENCE [LARGE SCALE GENOMIC DNA]</scope>
    <source>
        <strain evidence="3">B4,CECT 8067,JCM 17497</strain>
    </source>
</reference>
<keyword evidence="3" id="KW-1185">Reference proteome</keyword>
<dbReference type="STRING" id="1095776.SAMN04515672_0172"/>
<dbReference type="GO" id="GO:0003677">
    <property type="term" value="F:DNA binding"/>
    <property type="evidence" value="ECO:0007669"/>
    <property type="project" value="UniProtKB-KW"/>
</dbReference>
<feature type="domain" description="Transcription regulator PadR N-terminal" evidence="1">
    <location>
        <begin position="30"/>
        <end position="90"/>
    </location>
</feature>
<evidence type="ECO:0000313" key="3">
    <source>
        <dbReference type="Proteomes" id="UP000198882"/>
    </source>
</evidence>
<organism evidence="2 3">
    <name type="scientific">Natronorubrum texcoconense</name>
    <dbReference type="NCBI Taxonomy" id="1095776"/>
    <lineage>
        <taxon>Archaea</taxon>
        <taxon>Methanobacteriati</taxon>
        <taxon>Methanobacteriota</taxon>
        <taxon>Stenosarchaea group</taxon>
        <taxon>Halobacteria</taxon>
        <taxon>Halobacteriales</taxon>
        <taxon>Natrialbaceae</taxon>
        <taxon>Natronorubrum</taxon>
    </lineage>
</organism>
<dbReference type="EMBL" id="FNFE01000011">
    <property type="protein sequence ID" value="SDL09915.1"/>
    <property type="molecule type" value="Genomic_DNA"/>
</dbReference>